<organism evidence="2 3">
    <name type="scientific">Neoroseomonas alkaliterrae</name>
    <dbReference type="NCBI Taxonomy" id="1452450"/>
    <lineage>
        <taxon>Bacteria</taxon>
        <taxon>Pseudomonadati</taxon>
        <taxon>Pseudomonadota</taxon>
        <taxon>Alphaproteobacteria</taxon>
        <taxon>Acetobacterales</taxon>
        <taxon>Acetobacteraceae</taxon>
        <taxon>Neoroseomonas</taxon>
    </lineage>
</organism>
<dbReference type="Proteomes" id="UP000562254">
    <property type="component" value="Unassembled WGS sequence"/>
</dbReference>
<keyword evidence="1" id="KW-0812">Transmembrane</keyword>
<name>A0A840XL82_9PROT</name>
<proteinExistence type="predicted"/>
<evidence type="ECO:0000313" key="2">
    <source>
        <dbReference type="EMBL" id="MBB5688676.1"/>
    </source>
</evidence>
<evidence type="ECO:0000313" key="3">
    <source>
        <dbReference type="Proteomes" id="UP000562254"/>
    </source>
</evidence>
<accession>A0A840XL82</accession>
<dbReference type="RefSeq" id="WP_184481534.1">
    <property type="nucleotide sequence ID" value="NZ_JACIJE010000002.1"/>
</dbReference>
<keyword evidence="3" id="KW-1185">Reference proteome</keyword>
<keyword evidence="1" id="KW-0472">Membrane</keyword>
<reference evidence="2 3" key="1">
    <citation type="submission" date="2020-08" db="EMBL/GenBank/DDBJ databases">
        <title>Genomic Encyclopedia of Type Strains, Phase IV (KMG-IV): sequencing the most valuable type-strain genomes for metagenomic binning, comparative biology and taxonomic classification.</title>
        <authorList>
            <person name="Goeker M."/>
        </authorList>
    </citation>
    <scope>NUCLEOTIDE SEQUENCE [LARGE SCALE GENOMIC DNA]</scope>
    <source>
        <strain evidence="2 3">DSM 25895</strain>
    </source>
</reference>
<feature type="transmembrane region" description="Helical" evidence="1">
    <location>
        <begin position="7"/>
        <end position="31"/>
    </location>
</feature>
<protein>
    <submittedName>
        <fullName evidence="2">Uncharacterized protein</fullName>
    </submittedName>
</protein>
<keyword evidence="1" id="KW-1133">Transmembrane helix</keyword>
<dbReference type="EMBL" id="JACIJE010000002">
    <property type="protein sequence ID" value="MBB5688676.1"/>
    <property type="molecule type" value="Genomic_DNA"/>
</dbReference>
<sequence>MSPDGRAALALGMIALVFGFAAVAAGAYIALYGGMPRIALPGGLAAADRDMVGMFLSAVGALTTLIGGVSIYRSQEM</sequence>
<evidence type="ECO:0000256" key="1">
    <source>
        <dbReference type="SAM" id="Phobius"/>
    </source>
</evidence>
<dbReference type="AlphaFoldDB" id="A0A840XL82"/>
<gene>
    <name evidence="2" type="ORF">FHS88_000792</name>
</gene>
<feature type="transmembrane region" description="Helical" evidence="1">
    <location>
        <begin position="51"/>
        <end position="72"/>
    </location>
</feature>
<comment type="caution">
    <text evidence="2">The sequence shown here is derived from an EMBL/GenBank/DDBJ whole genome shotgun (WGS) entry which is preliminary data.</text>
</comment>